<comment type="caution">
    <text evidence="2">The sequence shown here is derived from an EMBL/GenBank/DDBJ whole genome shotgun (WGS) entry which is preliminary data.</text>
</comment>
<name>A0A8T0EYX3_ARGBR</name>
<evidence type="ECO:0000313" key="2">
    <source>
        <dbReference type="EMBL" id="KAF8781532.1"/>
    </source>
</evidence>
<protein>
    <submittedName>
        <fullName evidence="2">Uncharacterized protein</fullName>
    </submittedName>
</protein>
<dbReference type="Proteomes" id="UP000807504">
    <property type="component" value="Unassembled WGS sequence"/>
</dbReference>
<dbReference type="AlphaFoldDB" id="A0A8T0EYX3"/>
<proteinExistence type="predicted"/>
<keyword evidence="3" id="KW-1185">Reference proteome</keyword>
<evidence type="ECO:0000256" key="1">
    <source>
        <dbReference type="SAM" id="MobiDB-lite"/>
    </source>
</evidence>
<accession>A0A8T0EYX3</accession>
<reference evidence="2" key="2">
    <citation type="submission" date="2020-06" db="EMBL/GenBank/DDBJ databases">
        <authorList>
            <person name="Sheffer M."/>
        </authorList>
    </citation>
    <scope>NUCLEOTIDE SEQUENCE</scope>
</reference>
<feature type="region of interest" description="Disordered" evidence="1">
    <location>
        <begin position="40"/>
        <end position="75"/>
    </location>
</feature>
<sequence>MERRLRLLPGRIHKSIDASRIESTHPFCISPALEGIIKRPSRGRGRYYNQKQTQPKRNKQKRLPANDPFRIAGVQ</sequence>
<reference evidence="2" key="1">
    <citation type="journal article" date="2020" name="bioRxiv">
        <title>Chromosome-level reference genome of the European wasp spider Argiope bruennichi: a resource for studies on range expansion and evolutionary adaptation.</title>
        <authorList>
            <person name="Sheffer M.M."/>
            <person name="Hoppe A."/>
            <person name="Krehenwinkel H."/>
            <person name="Uhl G."/>
            <person name="Kuss A.W."/>
            <person name="Jensen L."/>
            <person name="Jensen C."/>
            <person name="Gillespie R.G."/>
            <person name="Hoff K.J."/>
            <person name="Prost S."/>
        </authorList>
    </citation>
    <scope>NUCLEOTIDE SEQUENCE</scope>
</reference>
<organism evidence="2 3">
    <name type="scientific">Argiope bruennichi</name>
    <name type="common">Wasp spider</name>
    <name type="synonym">Aranea bruennichi</name>
    <dbReference type="NCBI Taxonomy" id="94029"/>
    <lineage>
        <taxon>Eukaryota</taxon>
        <taxon>Metazoa</taxon>
        <taxon>Ecdysozoa</taxon>
        <taxon>Arthropoda</taxon>
        <taxon>Chelicerata</taxon>
        <taxon>Arachnida</taxon>
        <taxon>Araneae</taxon>
        <taxon>Araneomorphae</taxon>
        <taxon>Entelegynae</taxon>
        <taxon>Araneoidea</taxon>
        <taxon>Araneidae</taxon>
        <taxon>Argiope</taxon>
    </lineage>
</organism>
<dbReference type="EMBL" id="JABXBU010001863">
    <property type="protein sequence ID" value="KAF8781532.1"/>
    <property type="molecule type" value="Genomic_DNA"/>
</dbReference>
<gene>
    <name evidence="2" type="ORF">HNY73_011920</name>
</gene>
<evidence type="ECO:0000313" key="3">
    <source>
        <dbReference type="Proteomes" id="UP000807504"/>
    </source>
</evidence>